<comment type="caution">
    <text evidence="2">The sequence shown here is derived from an EMBL/GenBank/DDBJ whole genome shotgun (WGS) entry which is preliminary data.</text>
</comment>
<dbReference type="InterPro" id="IPR047175">
    <property type="entry name" value="CotS-like"/>
</dbReference>
<dbReference type="PROSITE" id="PS00109">
    <property type="entry name" value="PROTEIN_KINASE_TYR"/>
    <property type="match status" value="1"/>
</dbReference>
<name>A0ABV8JJ18_9BACL</name>
<protein>
    <submittedName>
        <fullName evidence="2">Phosphotransferase</fullName>
    </submittedName>
</protein>
<reference evidence="3" key="1">
    <citation type="journal article" date="2019" name="Int. J. Syst. Evol. Microbiol.">
        <title>The Global Catalogue of Microorganisms (GCM) 10K type strain sequencing project: providing services to taxonomists for standard genome sequencing and annotation.</title>
        <authorList>
            <consortium name="The Broad Institute Genomics Platform"/>
            <consortium name="The Broad Institute Genome Sequencing Center for Infectious Disease"/>
            <person name="Wu L."/>
            <person name="Ma J."/>
        </authorList>
    </citation>
    <scope>NUCLEOTIDE SEQUENCE [LARGE SCALE GENOMIC DNA]</scope>
    <source>
        <strain evidence="3">IBRC-M 10813</strain>
    </source>
</reference>
<dbReference type="EMBL" id="JBHSAP010000018">
    <property type="protein sequence ID" value="MFC4078345.1"/>
    <property type="molecule type" value="Genomic_DNA"/>
</dbReference>
<sequence>MEGHMVEWGQILGEPVSEAIPFHRNWIVTTSRGKWVVKRIRHPGHVRWWLWVEREMRLRGFTPMPTIRTDGVRWLLTEWIEGKRASYRRKEDIQVVADLLGRFHRTGRGLTIHPLGNGRYNLAEKVRSRFRSFFSLVKEVGNRGEPGALLRSYGQEFCEYGREALQRLEQLPLVELCAWDRRTHSLTHRDLASHNILLGDQAWLIDFETADYDCQVGDLWQLLSRGLSEQGWDGRVAWEVLDAYEAHRSLTPPEKQVLAALFAFPNEFFREALGLFHQKEGYGEAKTLPYLQKLARETPRWRSFLQSLDGW</sequence>
<dbReference type="Proteomes" id="UP001595843">
    <property type="component" value="Unassembled WGS sequence"/>
</dbReference>
<accession>A0ABV8JJ18</accession>
<proteinExistence type="predicted"/>
<dbReference type="Gene3D" id="3.90.1200.10">
    <property type="match status" value="1"/>
</dbReference>
<organism evidence="2 3">
    <name type="scientific">Salinithrix halophila</name>
    <dbReference type="NCBI Taxonomy" id="1485204"/>
    <lineage>
        <taxon>Bacteria</taxon>
        <taxon>Bacillati</taxon>
        <taxon>Bacillota</taxon>
        <taxon>Bacilli</taxon>
        <taxon>Bacillales</taxon>
        <taxon>Thermoactinomycetaceae</taxon>
        <taxon>Salinithrix</taxon>
    </lineage>
</organism>
<dbReference type="InterPro" id="IPR011009">
    <property type="entry name" value="Kinase-like_dom_sf"/>
</dbReference>
<dbReference type="InterPro" id="IPR008266">
    <property type="entry name" value="Tyr_kinase_AS"/>
</dbReference>
<evidence type="ECO:0000313" key="2">
    <source>
        <dbReference type="EMBL" id="MFC4078345.1"/>
    </source>
</evidence>
<keyword evidence="3" id="KW-1185">Reference proteome</keyword>
<dbReference type="Pfam" id="PF01636">
    <property type="entry name" value="APH"/>
    <property type="match status" value="1"/>
</dbReference>
<dbReference type="RefSeq" id="WP_380706154.1">
    <property type="nucleotide sequence ID" value="NZ_JBHSAP010000018.1"/>
</dbReference>
<dbReference type="PANTHER" id="PTHR39179:SF1">
    <property type="entry name" value="SPORE COAT PROTEIN I"/>
    <property type="match status" value="1"/>
</dbReference>
<feature type="domain" description="Aminoglycoside phosphotransferase" evidence="1">
    <location>
        <begin position="24"/>
        <end position="245"/>
    </location>
</feature>
<dbReference type="InterPro" id="IPR002575">
    <property type="entry name" value="Aminoglycoside_PTrfase"/>
</dbReference>
<evidence type="ECO:0000313" key="3">
    <source>
        <dbReference type="Proteomes" id="UP001595843"/>
    </source>
</evidence>
<evidence type="ECO:0000259" key="1">
    <source>
        <dbReference type="Pfam" id="PF01636"/>
    </source>
</evidence>
<gene>
    <name evidence="2" type="ORF">ACFOUO_16225</name>
</gene>
<dbReference type="SUPFAM" id="SSF56112">
    <property type="entry name" value="Protein kinase-like (PK-like)"/>
    <property type="match status" value="1"/>
</dbReference>
<dbReference type="PANTHER" id="PTHR39179">
    <property type="entry name" value="SPORE COAT PROTEIN I"/>
    <property type="match status" value="1"/>
</dbReference>